<keyword evidence="11 18" id="KW-0812">Transmembrane</keyword>
<organism evidence="20 21">
    <name type="scientific">Natronospirillum operosum</name>
    <dbReference type="NCBI Taxonomy" id="2759953"/>
    <lineage>
        <taxon>Bacteria</taxon>
        <taxon>Pseudomonadati</taxon>
        <taxon>Pseudomonadota</taxon>
        <taxon>Gammaproteobacteria</taxon>
        <taxon>Oceanospirillales</taxon>
        <taxon>Natronospirillaceae</taxon>
        <taxon>Natronospirillum</taxon>
    </lineage>
</organism>
<feature type="transmembrane region" description="Helical" evidence="19">
    <location>
        <begin position="211"/>
        <end position="230"/>
    </location>
</feature>
<keyword evidence="10 18" id="KW-0808">Transferase</keyword>
<evidence type="ECO:0000256" key="16">
    <source>
        <dbReference type="ARBA" id="ARBA00023209"/>
    </source>
</evidence>
<evidence type="ECO:0000313" key="20">
    <source>
        <dbReference type="EMBL" id="TGG96048.1"/>
    </source>
</evidence>
<dbReference type="AlphaFoldDB" id="A0A4Z0WHK4"/>
<evidence type="ECO:0000256" key="17">
    <source>
        <dbReference type="ARBA" id="ARBA00023264"/>
    </source>
</evidence>
<evidence type="ECO:0000256" key="15">
    <source>
        <dbReference type="ARBA" id="ARBA00023136"/>
    </source>
</evidence>
<dbReference type="PROSITE" id="PS01315">
    <property type="entry name" value="CDS"/>
    <property type="match status" value="1"/>
</dbReference>
<dbReference type="InterPro" id="IPR000374">
    <property type="entry name" value="PC_trans"/>
</dbReference>
<keyword evidence="12 18" id="KW-0548">Nucleotidyltransferase</keyword>
<comment type="subcellular location">
    <subcellularLocation>
        <location evidence="2">Cell membrane</location>
        <topology evidence="2">Multi-pass membrane protein</topology>
    </subcellularLocation>
</comment>
<evidence type="ECO:0000313" key="21">
    <source>
        <dbReference type="Proteomes" id="UP000297475"/>
    </source>
</evidence>
<evidence type="ECO:0000256" key="14">
    <source>
        <dbReference type="ARBA" id="ARBA00023098"/>
    </source>
</evidence>
<comment type="pathway">
    <text evidence="3 18">Phospholipid metabolism; CDP-diacylglycerol biosynthesis; CDP-diacylglycerol from sn-glycerol 3-phosphate: step 3/3.</text>
</comment>
<comment type="caution">
    <text evidence="20">The sequence shown here is derived from an EMBL/GenBank/DDBJ whole genome shotgun (WGS) entry which is preliminary data.</text>
</comment>
<dbReference type="EMBL" id="SRMF01000001">
    <property type="protein sequence ID" value="TGG96048.1"/>
    <property type="molecule type" value="Genomic_DNA"/>
</dbReference>
<evidence type="ECO:0000256" key="8">
    <source>
        <dbReference type="ARBA" id="ARBA00022475"/>
    </source>
</evidence>
<evidence type="ECO:0000256" key="12">
    <source>
        <dbReference type="ARBA" id="ARBA00022695"/>
    </source>
</evidence>
<feature type="transmembrane region" description="Helical" evidence="19">
    <location>
        <begin position="139"/>
        <end position="159"/>
    </location>
</feature>
<gene>
    <name evidence="20" type="ORF">E4656_01475</name>
</gene>
<evidence type="ECO:0000256" key="19">
    <source>
        <dbReference type="SAM" id="Phobius"/>
    </source>
</evidence>
<keyword evidence="15 19" id="KW-0472">Membrane</keyword>
<dbReference type="GO" id="GO:0004605">
    <property type="term" value="F:phosphatidate cytidylyltransferase activity"/>
    <property type="evidence" value="ECO:0007669"/>
    <property type="project" value="UniProtKB-EC"/>
</dbReference>
<evidence type="ECO:0000256" key="4">
    <source>
        <dbReference type="ARBA" id="ARBA00005189"/>
    </source>
</evidence>
<accession>A0A4Z0WHK4</accession>
<keyword evidence="8" id="KW-1003">Cell membrane</keyword>
<name>A0A4Z0WHK4_9GAMM</name>
<keyword evidence="16" id="KW-0594">Phospholipid biosynthesis</keyword>
<keyword evidence="14" id="KW-0443">Lipid metabolism</keyword>
<evidence type="ECO:0000256" key="1">
    <source>
        <dbReference type="ARBA" id="ARBA00001698"/>
    </source>
</evidence>
<evidence type="ECO:0000256" key="13">
    <source>
        <dbReference type="ARBA" id="ARBA00022989"/>
    </source>
</evidence>
<protein>
    <recommendedName>
        <fullName evidence="7 18">Phosphatidate cytidylyltransferase</fullName>
        <ecNumber evidence="6 18">2.7.7.41</ecNumber>
    </recommendedName>
</protein>
<dbReference type="PANTHER" id="PTHR46382:SF1">
    <property type="entry name" value="PHOSPHATIDATE CYTIDYLYLTRANSFERASE"/>
    <property type="match status" value="1"/>
</dbReference>
<reference evidence="20 21" key="1">
    <citation type="submission" date="2019-04" db="EMBL/GenBank/DDBJ databases">
        <title>Natronospirillum operosus gen. nov., sp. nov., a haloalkaliphilic satellite isolated from decaying biomass of laboratory culture of cyanobacterium Geitlerinema sp. and proposal of Natronospirillaceae fam. nov. and Saccharospirillaceae fam. nov.</title>
        <authorList>
            <person name="Kevbrin V."/>
            <person name="Boltyanskaya Y."/>
            <person name="Koziaeva V."/>
            <person name="Grouzdev D.S."/>
            <person name="Park M."/>
            <person name="Cho J."/>
        </authorList>
    </citation>
    <scope>NUCLEOTIDE SEQUENCE [LARGE SCALE GENOMIC DNA]</scope>
    <source>
        <strain evidence="20 21">G-116</strain>
    </source>
</reference>
<dbReference type="GO" id="GO:0016024">
    <property type="term" value="P:CDP-diacylglycerol biosynthetic process"/>
    <property type="evidence" value="ECO:0007669"/>
    <property type="project" value="UniProtKB-UniPathway"/>
</dbReference>
<keyword evidence="13 19" id="KW-1133">Transmembrane helix</keyword>
<keyword evidence="21" id="KW-1185">Reference proteome</keyword>
<evidence type="ECO:0000256" key="11">
    <source>
        <dbReference type="ARBA" id="ARBA00022692"/>
    </source>
</evidence>
<evidence type="ECO:0000256" key="10">
    <source>
        <dbReference type="ARBA" id="ARBA00022679"/>
    </source>
</evidence>
<dbReference type="OrthoDB" id="9799199at2"/>
<dbReference type="PANTHER" id="PTHR46382">
    <property type="entry name" value="PHOSPHATIDATE CYTIDYLYLTRANSFERASE"/>
    <property type="match status" value="1"/>
</dbReference>
<comment type="similarity">
    <text evidence="5 18">Belongs to the CDS family.</text>
</comment>
<evidence type="ECO:0000256" key="9">
    <source>
        <dbReference type="ARBA" id="ARBA00022516"/>
    </source>
</evidence>
<feature type="transmembrane region" description="Helical" evidence="19">
    <location>
        <begin position="260"/>
        <end position="277"/>
    </location>
</feature>
<dbReference type="GO" id="GO:0005886">
    <property type="term" value="C:plasma membrane"/>
    <property type="evidence" value="ECO:0007669"/>
    <property type="project" value="UniProtKB-SubCell"/>
</dbReference>
<keyword evidence="9" id="KW-0444">Lipid biosynthesis</keyword>
<comment type="pathway">
    <text evidence="4">Lipid metabolism.</text>
</comment>
<feature type="transmembrane region" description="Helical" evidence="19">
    <location>
        <begin position="180"/>
        <end position="199"/>
    </location>
</feature>
<evidence type="ECO:0000256" key="7">
    <source>
        <dbReference type="ARBA" id="ARBA00019373"/>
    </source>
</evidence>
<keyword evidence="17" id="KW-1208">Phospholipid metabolism</keyword>
<evidence type="ECO:0000256" key="3">
    <source>
        <dbReference type="ARBA" id="ARBA00005119"/>
    </source>
</evidence>
<evidence type="ECO:0000256" key="6">
    <source>
        <dbReference type="ARBA" id="ARBA00012487"/>
    </source>
</evidence>
<dbReference type="Pfam" id="PF01148">
    <property type="entry name" value="CTP_transf_1"/>
    <property type="match status" value="1"/>
</dbReference>
<evidence type="ECO:0000256" key="18">
    <source>
        <dbReference type="RuleBase" id="RU003938"/>
    </source>
</evidence>
<evidence type="ECO:0000256" key="5">
    <source>
        <dbReference type="ARBA" id="ARBA00010185"/>
    </source>
</evidence>
<feature type="transmembrane region" description="Helical" evidence="19">
    <location>
        <begin position="20"/>
        <end position="44"/>
    </location>
</feature>
<proteinExistence type="inferred from homology"/>
<feature type="transmembrane region" description="Helical" evidence="19">
    <location>
        <begin position="56"/>
        <end position="73"/>
    </location>
</feature>
<evidence type="ECO:0000256" key="2">
    <source>
        <dbReference type="ARBA" id="ARBA00004651"/>
    </source>
</evidence>
<sequence length="282" mass="30693">MLNDRVKTALVLIPVMLAGIYLLPLTWFALFIGVIAVLGAWEWADLSGFSATWQRLAYQALIAVLLLGLYLGLRKDILPAAAVLVLASAWWLLGTLLVRRYPASVSLWSQPQVRLLMGVLILLSMWIGFYWIVRADDSRLLITLLMLLVWGADVGAYYTGRRFGRHKLAPNVSPGKTWEGVLGGLVGAAVLALVLLALFSDLSAWSALDYLILAVFAGTVVSISVVGDLVESMVKRHRGLKDSGQLLPGHGGIMDRIDSMCAAAPVFAAFVYFWPALQLGQG</sequence>
<dbReference type="UniPathway" id="UPA00557">
    <property type="reaction ID" value="UER00614"/>
</dbReference>
<feature type="transmembrane region" description="Helical" evidence="19">
    <location>
        <begin position="79"/>
        <end position="101"/>
    </location>
</feature>
<dbReference type="EC" id="2.7.7.41" evidence="6 18"/>
<dbReference type="Proteomes" id="UP000297475">
    <property type="component" value="Unassembled WGS sequence"/>
</dbReference>
<feature type="transmembrane region" description="Helical" evidence="19">
    <location>
        <begin position="113"/>
        <end position="133"/>
    </location>
</feature>
<comment type="catalytic activity">
    <reaction evidence="1 18">
        <text>a 1,2-diacyl-sn-glycero-3-phosphate + CTP + H(+) = a CDP-1,2-diacyl-sn-glycerol + diphosphate</text>
        <dbReference type="Rhea" id="RHEA:16229"/>
        <dbReference type="ChEBI" id="CHEBI:15378"/>
        <dbReference type="ChEBI" id="CHEBI:33019"/>
        <dbReference type="ChEBI" id="CHEBI:37563"/>
        <dbReference type="ChEBI" id="CHEBI:58332"/>
        <dbReference type="ChEBI" id="CHEBI:58608"/>
        <dbReference type="EC" id="2.7.7.41"/>
    </reaction>
</comment>